<dbReference type="PROSITE" id="PS51257">
    <property type="entry name" value="PROKAR_LIPOPROTEIN"/>
    <property type="match status" value="1"/>
</dbReference>
<dbReference type="STRING" id="1195763.ABT56_14690"/>
<name>A0A0J1JQ76_9GAMM</name>
<gene>
    <name evidence="1" type="ORF">ABT56_14690</name>
</gene>
<dbReference type="OrthoDB" id="5814891at2"/>
<protein>
    <recommendedName>
        <fullName evidence="3">Lipoprotein</fullName>
    </recommendedName>
</protein>
<dbReference type="RefSeq" id="WP_047879647.1">
    <property type="nucleotide sequence ID" value="NZ_LDOT01000022.1"/>
</dbReference>
<comment type="caution">
    <text evidence="1">The sequence shown here is derived from an EMBL/GenBank/DDBJ whole genome shotgun (WGS) entry which is preliminary data.</text>
</comment>
<accession>A0A0J1JQ76</accession>
<proteinExistence type="predicted"/>
<dbReference type="Proteomes" id="UP000036097">
    <property type="component" value="Unassembled WGS sequence"/>
</dbReference>
<evidence type="ECO:0008006" key="3">
    <source>
        <dbReference type="Google" id="ProtNLM"/>
    </source>
</evidence>
<dbReference type="AlphaFoldDB" id="A0A0J1JQ76"/>
<reference evidence="1 2" key="1">
    <citation type="submission" date="2015-05" db="EMBL/GenBank/DDBJ databases">
        <title>Photobacterium galathea sp. nov.</title>
        <authorList>
            <person name="Machado H."/>
            <person name="Gram L."/>
        </authorList>
    </citation>
    <scope>NUCLEOTIDE SEQUENCE [LARGE SCALE GENOMIC DNA]</scope>
    <source>
        <strain evidence="1 2">CGMCC 1.12159</strain>
    </source>
</reference>
<sequence length="182" mass="19612">MDKSKRAAALLSMVLLAGCGPDDPGKEAQGQQGDVAKPVESVQPTTLPAELDLWQSPSEITLADTVIHLGSALWLNSMPVIGDDGSTPANKLFASVRLLPAEKQAFPDGVDILQVLIAQDDEQWLAKQDLDVRRDGERGIEVALRGGPEWIPGSKADIALTLLYKGKEYVLVEKGIVIEQVY</sequence>
<organism evidence="1 2">
    <name type="scientific">Photobacterium aquae</name>
    <dbReference type="NCBI Taxonomy" id="1195763"/>
    <lineage>
        <taxon>Bacteria</taxon>
        <taxon>Pseudomonadati</taxon>
        <taxon>Pseudomonadota</taxon>
        <taxon>Gammaproteobacteria</taxon>
        <taxon>Vibrionales</taxon>
        <taxon>Vibrionaceae</taxon>
        <taxon>Photobacterium</taxon>
    </lineage>
</organism>
<dbReference type="EMBL" id="LDOT01000022">
    <property type="protein sequence ID" value="KLV04387.1"/>
    <property type="molecule type" value="Genomic_DNA"/>
</dbReference>
<dbReference type="PATRIC" id="fig|1195763.3.peg.3118"/>
<evidence type="ECO:0000313" key="2">
    <source>
        <dbReference type="Proteomes" id="UP000036097"/>
    </source>
</evidence>
<keyword evidence="2" id="KW-1185">Reference proteome</keyword>
<evidence type="ECO:0000313" key="1">
    <source>
        <dbReference type="EMBL" id="KLV04387.1"/>
    </source>
</evidence>